<evidence type="ECO:0000259" key="1">
    <source>
        <dbReference type="Pfam" id="PF06985"/>
    </source>
</evidence>
<dbReference type="Pfam" id="PF06985">
    <property type="entry name" value="HET"/>
    <property type="match status" value="1"/>
</dbReference>
<proteinExistence type="predicted"/>
<dbReference type="AlphaFoldDB" id="A0A9P9AVM6"/>
<reference evidence="2 3" key="1">
    <citation type="journal article" date="2021" name="Nat. Commun.">
        <title>Genetic determinants of endophytism in the Arabidopsis root mycobiome.</title>
        <authorList>
            <person name="Mesny F."/>
            <person name="Miyauchi S."/>
            <person name="Thiergart T."/>
            <person name="Pickel B."/>
            <person name="Atanasova L."/>
            <person name="Karlsson M."/>
            <person name="Huettel B."/>
            <person name="Barry K.W."/>
            <person name="Haridas S."/>
            <person name="Chen C."/>
            <person name="Bauer D."/>
            <person name="Andreopoulos W."/>
            <person name="Pangilinan J."/>
            <person name="LaButti K."/>
            <person name="Riley R."/>
            <person name="Lipzen A."/>
            <person name="Clum A."/>
            <person name="Drula E."/>
            <person name="Henrissat B."/>
            <person name="Kohler A."/>
            <person name="Grigoriev I.V."/>
            <person name="Martin F.M."/>
            <person name="Hacquard S."/>
        </authorList>
    </citation>
    <scope>NUCLEOTIDE SEQUENCE [LARGE SCALE GENOMIC DNA]</scope>
    <source>
        <strain evidence="2 3">MPI-CAGE-CH-0241</strain>
    </source>
</reference>
<evidence type="ECO:0000313" key="2">
    <source>
        <dbReference type="EMBL" id="KAH6897308.1"/>
    </source>
</evidence>
<dbReference type="EMBL" id="JAGPYM010000003">
    <property type="protein sequence ID" value="KAH6897308.1"/>
    <property type="molecule type" value="Genomic_DNA"/>
</dbReference>
<sequence length="681" mass="76821">MWLFKSSGPDFKKTVKGIDRQTLCRGCSRIEILLDRSQRESGIPPGRLPFHKDYAELDECAKNCHTCRIFRQALLLKCATVADAEQLSPSTGTCPVYARVQQASSESSERFVINIEIRGFPDRAAKVRCFSDMVENLNLAEDPNSARLFKHARQWVSSCYENHQETCSGLRWSSQNPTRLVGILSDSELQLCELEGEAVRYVALSYSWGTQILSKDEAAQLERGKTTSENLGARRISFSIAALPPTLRDAITFCRRMGISYIWIDSLCILQDDADKTDFVREAPKMHQYYGNAHFTLAVCSNLKATDPLLTPRTAYSHSLRPSRLGGLWISTFDLSMTDMLSQSPLSARAWTLQEQCLSPRILYWTPNRMYWSCARSQMVESIDLQDEATNSKNATSPQAFLLECNRGTSESRHREWLSVIESYTLRDMSNPMDRFAALSALASKYKSSFNVNQGYIAGLWDMTFAEDLSWAVIRPASTEPKSGSREPPSWTWASLPLCTGVRTTRGVTASQGFQLVKVDVPGDGSHALDSDETILRGALVKNVTVRARLRPFWENAARYQPWPTIVVTVRQENNMDLPLKQIFSFSNAPEQPIFSADMATGKIVSYEVRKQETVGQLDYIAHAARVCRESIDIFSMEIADNSMLLLEKVDHDKFRRVGMATSYRPDFFEGLSQEAEFTIV</sequence>
<feature type="domain" description="Heterokaryon incompatibility" evidence="1">
    <location>
        <begin position="201"/>
        <end position="355"/>
    </location>
</feature>
<evidence type="ECO:0000313" key="3">
    <source>
        <dbReference type="Proteomes" id="UP000777438"/>
    </source>
</evidence>
<keyword evidence="3" id="KW-1185">Reference proteome</keyword>
<dbReference type="Proteomes" id="UP000777438">
    <property type="component" value="Unassembled WGS sequence"/>
</dbReference>
<dbReference type="PANTHER" id="PTHR33112">
    <property type="entry name" value="DOMAIN PROTEIN, PUTATIVE-RELATED"/>
    <property type="match status" value="1"/>
</dbReference>
<dbReference type="InterPro" id="IPR010730">
    <property type="entry name" value="HET"/>
</dbReference>
<comment type="caution">
    <text evidence="2">The sequence shown here is derived from an EMBL/GenBank/DDBJ whole genome shotgun (WGS) entry which is preliminary data.</text>
</comment>
<accession>A0A9P9AVM6</accession>
<organism evidence="2 3">
    <name type="scientific">Thelonectria olida</name>
    <dbReference type="NCBI Taxonomy" id="1576542"/>
    <lineage>
        <taxon>Eukaryota</taxon>
        <taxon>Fungi</taxon>
        <taxon>Dikarya</taxon>
        <taxon>Ascomycota</taxon>
        <taxon>Pezizomycotina</taxon>
        <taxon>Sordariomycetes</taxon>
        <taxon>Hypocreomycetidae</taxon>
        <taxon>Hypocreales</taxon>
        <taxon>Nectriaceae</taxon>
        <taxon>Thelonectria</taxon>
    </lineage>
</organism>
<dbReference type="OrthoDB" id="3789824at2759"/>
<gene>
    <name evidence="2" type="ORF">B0T10DRAFT_182317</name>
</gene>
<name>A0A9P9AVM6_9HYPO</name>
<dbReference type="PANTHER" id="PTHR33112:SF16">
    <property type="entry name" value="HETEROKARYON INCOMPATIBILITY DOMAIN-CONTAINING PROTEIN"/>
    <property type="match status" value="1"/>
</dbReference>
<protein>
    <submittedName>
        <fullName evidence="2">Heterokaryon incompatibility protein-domain-containing protein</fullName>
    </submittedName>
</protein>